<dbReference type="AlphaFoldDB" id="A0A9P4Q3V6"/>
<dbReference type="PANTHER" id="PTHR40422:SF1">
    <property type="entry name" value="TRANSLATION MACHINERY-ASSOCIATED PROTEIN 17"/>
    <property type="match status" value="1"/>
</dbReference>
<feature type="compositionally biased region" description="Basic and acidic residues" evidence="1">
    <location>
        <begin position="123"/>
        <end position="132"/>
    </location>
</feature>
<accession>A0A9P4Q3V6</accession>
<name>A0A9P4Q3V6_9PEZI</name>
<gene>
    <name evidence="2" type="ORF">K431DRAFT_232836</name>
</gene>
<proteinExistence type="predicted"/>
<evidence type="ECO:0000313" key="2">
    <source>
        <dbReference type="EMBL" id="KAF2717562.1"/>
    </source>
</evidence>
<dbReference type="Proteomes" id="UP000799441">
    <property type="component" value="Unassembled WGS sequence"/>
</dbReference>
<feature type="region of interest" description="Disordered" evidence="1">
    <location>
        <begin position="85"/>
        <end position="147"/>
    </location>
</feature>
<sequence>MSADSQPINPERFRAALQDLPLDSLHAKVAELRNNIGHLRSSNEQMLPFAEAGDQDCKDAMFENLSVIGRMNERIAILREEVEHRGMRWSESEEEQALAAQRQTRVNGEAAAQPNGPLSPGRLSDDELRRQLETQMADEEGDDGVHL</sequence>
<organism evidence="2 3">
    <name type="scientific">Polychaeton citri CBS 116435</name>
    <dbReference type="NCBI Taxonomy" id="1314669"/>
    <lineage>
        <taxon>Eukaryota</taxon>
        <taxon>Fungi</taxon>
        <taxon>Dikarya</taxon>
        <taxon>Ascomycota</taxon>
        <taxon>Pezizomycotina</taxon>
        <taxon>Dothideomycetes</taxon>
        <taxon>Dothideomycetidae</taxon>
        <taxon>Capnodiales</taxon>
        <taxon>Capnodiaceae</taxon>
        <taxon>Polychaeton</taxon>
    </lineage>
</organism>
<dbReference type="EMBL" id="MU003841">
    <property type="protein sequence ID" value="KAF2717562.1"/>
    <property type="molecule type" value="Genomic_DNA"/>
</dbReference>
<protein>
    <submittedName>
        <fullName evidence="2">Uncharacterized protein</fullName>
    </submittedName>
</protein>
<evidence type="ECO:0000313" key="3">
    <source>
        <dbReference type="Proteomes" id="UP000799441"/>
    </source>
</evidence>
<evidence type="ECO:0000256" key="1">
    <source>
        <dbReference type="SAM" id="MobiDB-lite"/>
    </source>
</evidence>
<dbReference type="GO" id="GO:0030674">
    <property type="term" value="F:protein-macromolecule adaptor activity"/>
    <property type="evidence" value="ECO:0007669"/>
    <property type="project" value="TreeGrafter"/>
</dbReference>
<dbReference type="InterPro" id="IPR038966">
    <property type="entry name" value="TMA17"/>
</dbReference>
<keyword evidence="3" id="KW-1185">Reference proteome</keyword>
<comment type="caution">
    <text evidence="2">The sequence shown here is derived from an EMBL/GenBank/DDBJ whole genome shotgun (WGS) entry which is preliminary data.</text>
</comment>
<dbReference type="OrthoDB" id="548474at2759"/>
<feature type="compositionally biased region" description="Acidic residues" evidence="1">
    <location>
        <begin position="136"/>
        <end position="147"/>
    </location>
</feature>
<dbReference type="PANTHER" id="PTHR40422">
    <property type="entry name" value="TRANSLATION MACHINERY-ASSOCIATED PROTEIN 17"/>
    <property type="match status" value="1"/>
</dbReference>
<dbReference type="GO" id="GO:0070682">
    <property type="term" value="P:proteasome regulatory particle assembly"/>
    <property type="evidence" value="ECO:0007669"/>
    <property type="project" value="InterPro"/>
</dbReference>
<reference evidence="2" key="1">
    <citation type="journal article" date="2020" name="Stud. Mycol.">
        <title>101 Dothideomycetes genomes: a test case for predicting lifestyles and emergence of pathogens.</title>
        <authorList>
            <person name="Haridas S."/>
            <person name="Albert R."/>
            <person name="Binder M."/>
            <person name="Bloem J."/>
            <person name="Labutti K."/>
            <person name="Salamov A."/>
            <person name="Andreopoulos B."/>
            <person name="Baker S."/>
            <person name="Barry K."/>
            <person name="Bills G."/>
            <person name="Bluhm B."/>
            <person name="Cannon C."/>
            <person name="Castanera R."/>
            <person name="Culley D."/>
            <person name="Daum C."/>
            <person name="Ezra D."/>
            <person name="Gonzalez J."/>
            <person name="Henrissat B."/>
            <person name="Kuo A."/>
            <person name="Liang C."/>
            <person name="Lipzen A."/>
            <person name="Lutzoni F."/>
            <person name="Magnuson J."/>
            <person name="Mondo S."/>
            <person name="Nolan M."/>
            <person name="Ohm R."/>
            <person name="Pangilinan J."/>
            <person name="Park H.-J."/>
            <person name="Ramirez L."/>
            <person name="Alfaro M."/>
            <person name="Sun H."/>
            <person name="Tritt A."/>
            <person name="Yoshinaga Y."/>
            <person name="Zwiers L.-H."/>
            <person name="Turgeon B."/>
            <person name="Goodwin S."/>
            <person name="Spatafora J."/>
            <person name="Crous P."/>
            <person name="Grigoriev I."/>
        </authorList>
    </citation>
    <scope>NUCLEOTIDE SEQUENCE</scope>
    <source>
        <strain evidence="2">CBS 116435</strain>
    </source>
</reference>